<accession>A0A927F822</accession>
<evidence type="ECO:0000313" key="2">
    <source>
        <dbReference type="EMBL" id="MBD5779441.1"/>
    </source>
</evidence>
<dbReference type="Gene3D" id="1.25.40.10">
    <property type="entry name" value="Tetratricopeptide repeat domain"/>
    <property type="match status" value="3"/>
</dbReference>
<keyword evidence="3" id="KW-1185">Reference proteome</keyword>
<dbReference type="InterPro" id="IPR011990">
    <property type="entry name" value="TPR-like_helical_dom_sf"/>
</dbReference>
<dbReference type="InterPro" id="IPR019734">
    <property type="entry name" value="TPR_rpt"/>
</dbReference>
<dbReference type="SMART" id="SM00028">
    <property type="entry name" value="TPR"/>
    <property type="match status" value="3"/>
</dbReference>
<gene>
    <name evidence="2" type="ORF">IEN85_08035</name>
</gene>
<sequence length="845" mass="94508">MLNATKAVDTVSILAEAPNLETAHSLYNSGQYEKAIEYAQAAKDLDPWVIDWVVIEARSRFALGQYEEAYESLDAYVKERAYEIRPRLLLREAALYTGRPEEAERQKEALAYLVNERSRRYGYDPENLVAIGHIALLFDVEPKLVLENFFRRAQEFSSKPVSAFLGTGNLALSKDDFKLASKAFQEGLVEHPGNVELLSGLAAAFQEGDRSQLLNFAQQALAINPRHSPTLILLAEHLIAAESYEAAEQNLDAALQTNPKSPNALALKATLAYIRNDSEEGDLQRAKALASWNGNPEVDYRIGKQLSRKYRFSDGASHQRIALGLDDSYNPARIQLAQDLLRLGKNDEAWPLADAVHESDPYNISAYNLVTLRDRLYHFETLESEHFLIRMSKEEAPVYGPRALRVLEQAHAKLTERYGIELPQKTTVEIYPNPADFETRTFGVPGNPGFLGVCFGPVFTINSPSTRFNNWEAVLYHEFCHTVTLHLTNNRMPRWLSEGLSVYEEKVENPAWGQRMSASYRSRILSGQMQPISSMSAAFLQATDGEDVQFAYYQSYLVVEYIAQRFGMDPLRDLLVSLGDGVSINDGLERHLAPLAELDEEFAAFAEAKASALASSYRFESQGGPIGAVMDLASPQTNYSAKLDNALASLEAEKWEEAIEELEALAQSAGYLPGPENAHWPLSKAYRGIGYKEEEARILKVMVEHETHRLPPVIRLLELAGERGDPQEILKWSSAWLAINPMAETPWRSLLSSSQAMDLSQKSIEAISALLALKTPDRPSLHYQMALLTGATDPRGAKRHVLQALEEAPRFADAYQLLKKLQSDIARSELPSSLQSLDLNNEFLR</sequence>
<reference evidence="2" key="1">
    <citation type="submission" date="2020-09" db="EMBL/GenBank/DDBJ databases">
        <title>Pelagicoccus enzymogenes sp. nov. with an EPS production, isolated from marine sediment.</title>
        <authorList>
            <person name="Feng X."/>
        </authorList>
    </citation>
    <scope>NUCLEOTIDE SEQUENCE</scope>
    <source>
        <strain evidence="2">NFK12</strain>
    </source>
</reference>
<dbReference type="Pfam" id="PF13485">
    <property type="entry name" value="Peptidase_MA_2"/>
    <property type="match status" value="1"/>
</dbReference>
<dbReference type="Pfam" id="PF14559">
    <property type="entry name" value="TPR_19"/>
    <property type="match status" value="1"/>
</dbReference>
<evidence type="ECO:0000259" key="1">
    <source>
        <dbReference type="Pfam" id="PF13485"/>
    </source>
</evidence>
<protein>
    <submittedName>
        <fullName evidence="2">Tetratricopeptide repeat protein</fullName>
    </submittedName>
</protein>
<evidence type="ECO:0000313" key="3">
    <source>
        <dbReference type="Proteomes" id="UP000622317"/>
    </source>
</evidence>
<dbReference type="Proteomes" id="UP000622317">
    <property type="component" value="Unassembled WGS sequence"/>
</dbReference>
<dbReference type="EMBL" id="JACYFG010000007">
    <property type="protein sequence ID" value="MBD5779441.1"/>
    <property type="molecule type" value="Genomic_DNA"/>
</dbReference>
<dbReference type="PANTHER" id="PTHR12558">
    <property type="entry name" value="CELL DIVISION CYCLE 16,23,27"/>
    <property type="match status" value="1"/>
</dbReference>
<feature type="domain" description="Peptidase MA-like" evidence="1">
    <location>
        <begin position="408"/>
        <end position="589"/>
    </location>
</feature>
<organism evidence="2 3">
    <name type="scientific">Pelagicoccus enzymogenes</name>
    <dbReference type="NCBI Taxonomy" id="2773457"/>
    <lineage>
        <taxon>Bacteria</taxon>
        <taxon>Pseudomonadati</taxon>
        <taxon>Verrucomicrobiota</taxon>
        <taxon>Opitutia</taxon>
        <taxon>Puniceicoccales</taxon>
        <taxon>Pelagicoccaceae</taxon>
        <taxon>Pelagicoccus</taxon>
    </lineage>
</organism>
<proteinExistence type="predicted"/>
<name>A0A927F822_9BACT</name>
<dbReference type="InterPro" id="IPR039568">
    <property type="entry name" value="Peptidase_MA-like_dom"/>
</dbReference>
<dbReference type="RefSeq" id="WP_191616565.1">
    <property type="nucleotide sequence ID" value="NZ_JACYFG010000007.1"/>
</dbReference>
<dbReference type="PANTHER" id="PTHR12558:SF13">
    <property type="entry name" value="CELL DIVISION CYCLE PROTEIN 27 HOMOLOG"/>
    <property type="match status" value="1"/>
</dbReference>
<dbReference type="SUPFAM" id="SSF48452">
    <property type="entry name" value="TPR-like"/>
    <property type="match status" value="3"/>
</dbReference>
<comment type="caution">
    <text evidence="2">The sequence shown here is derived from an EMBL/GenBank/DDBJ whole genome shotgun (WGS) entry which is preliminary data.</text>
</comment>
<dbReference type="AlphaFoldDB" id="A0A927F822"/>
<dbReference type="GO" id="GO:0051301">
    <property type="term" value="P:cell division"/>
    <property type="evidence" value="ECO:0007669"/>
    <property type="project" value="TreeGrafter"/>
</dbReference>